<dbReference type="Gene3D" id="2.40.10.10">
    <property type="entry name" value="Trypsin-like serine proteases"/>
    <property type="match status" value="2"/>
</dbReference>
<name>A0A1G1ZUI4_9BACT</name>
<dbReference type="Pfam" id="PF13365">
    <property type="entry name" value="Trypsin_2"/>
    <property type="match status" value="1"/>
</dbReference>
<dbReference type="InterPro" id="IPR043504">
    <property type="entry name" value="Peptidase_S1_PA_chymotrypsin"/>
</dbReference>
<evidence type="ECO:0000313" key="2">
    <source>
        <dbReference type="Proteomes" id="UP000177690"/>
    </source>
</evidence>
<evidence type="ECO:0000313" key="1">
    <source>
        <dbReference type="EMBL" id="OGY68214.1"/>
    </source>
</evidence>
<proteinExistence type="predicted"/>
<organism evidence="1 2">
    <name type="scientific">Candidatus Harrisonbacteria bacterium RIFCSPLOWO2_02_FULL_41_13b</name>
    <dbReference type="NCBI Taxonomy" id="1798409"/>
    <lineage>
        <taxon>Bacteria</taxon>
        <taxon>Candidatus Harrisoniibacteriota</taxon>
    </lineage>
</organism>
<dbReference type="InterPro" id="IPR009003">
    <property type="entry name" value="Peptidase_S1_PA"/>
</dbReference>
<sequence>MRLVQILFFSILLVASVYIVSNIAVPQRVEPEPLLIIQPLAYGDLPIGGQTAGGQELNNQELNNETFDVPPTSEDSNMDIGRPYIEGGGESVSDIEPPAVIRQSADELSSVVPPSVSVVPVVEMPAVVVQEAIPIINEDEIMQAVVRVRCGKSYGSGFSILRNEKRYVLTAAHVVIDQVEVFKKYQCDVIYPRKDENGNYQEAHYRVGKILLPDETISNYQEKGIDLAVLEVIPLADKNEDLQKFPNGYPYLNYSFCPTNTLGDSMNLWGFSANLGTTITPGAFMSKFQGEIVQYEDVIGVTKKVSLEFLNGFVYLPKFDHSLDQGVFHHLTVILSNNNFSGASGGLVFDTNKACIVGVNIATLVQDNKVFGFVTNPEFGPIKEFMNRAIGEL</sequence>
<dbReference type="AlphaFoldDB" id="A0A1G1ZUI4"/>
<evidence type="ECO:0008006" key="3">
    <source>
        <dbReference type="Google" id="ProtNLM"/>
    </source>
</evidence>
<gene>
    <name evidence="1" type="ORF">A3I24_02170</name>
</gene>
<dbReference type="Proteomes" id="UP000177690">
    <property type="component" value="Unassembled WGS sequence"/>
</dbReference>
<accession>A0A1G1ZUI4</accession>
<dbReference type="SUPFAM" id="SSF50494">
    <property type="entry name" value="Trypsin-like serine proteases"/>
    <property type="match status" value="1"/>
</dbReference>
<protein>
    <recommendedName>
        <fullName evidence="3">Peptidase S1 domain-containing protein</fullName>
    </recommendedName>
</protein>
<reference evidence="1 2" key="1">
    <citation type="journal article" date="2016" name="Nat. Commun.">
        <title>Thousands of microbial genomes shed light on interconnected biogeochemical processes in an aquifer system.</title>
        <authorList>
            <person name="Anantharaman K."/>
            <person name="Brown C.T."/>
            <person name="Hug L.A."/>
            <person name="Sharon I."/>
            <person name="Castelle C.J."/>
            <person name="Probst A.J."/>
            <person name="Thomas B.C."/>
            <person name="Singh A."/>
            <person name="Wilkins M.J."/>
            <person name="Karaoz U."/>
            <person name="Brodie E.L."/>
            <person name="Williams K.H."/>
            <person name="Hubbard S.S."/>
            <person name="Banfield J.F."/>
        </authorList>
    </citation>
    <scope>NUCLEOTIDE SEQUENCE [LARGE SCALE GENOMIC DNA]</scope>
</reference>
<comment type="caution">
    <text evidence="1">The sequence shown here is derived from an EMBL/GenBank/DDBJ whole genome shotgun (WGS) entry which is preliminary data.</text>
</comment>
<dbReference type="EMBL" id="MHJL01000004">
    <property type="protein sequence ID" value="OGY68214.1"/>
    <property type="molecule type" value="Genomic_DNA"/>
</dbReference>